<feature type="compositionally biased region" description="Basic and acidic residues" evidence="8">
    <location>
        <begin position="521"/>
        <end position="531"/>
    </location>
</feature>
<feature type="compositionally biased region" description="Basic and acidic residues" evidence="8">
    <location>
        <begin position="128"/>
        <end position="138"/>
    </location>
</feature>
<feature type="region of interest" description="Disordered" evidence="8">
    <location>
        <begin position="643"/>
        <end position="669"/>
    </location>
</feature>
<dbReference type="GO" id="GO:0005819">
    <property type="term" value="C:spindle"/>
    <property type="evidence" value="ECO:0007669"/>
    <property type="project" value="UniProtKB-SubCell"/>
</dbReference>
<accession>A0A8W8JWX4</accession>
<feature type="coiled-coil region" evidence="7">
    <location>
        <begin position="738"/>
        <end position="772"/>
    </location>
</feature>
<comment type="subcellular location">
    <subcellularLocation>
        <location evidence="2">Cytoplasm</location>
        <location evidence="2">Cytoskeleton</location>
        <location evidence="2">Spindle</location>
    </subcellularLocation>
    <subcellularLocation>
        <location evidence="1">Nucleus</location>
    </subcellularLocation>
</comment>
<feature type="compositionally biased region" description="Basic and acidic residues" evidence="8">
    <location>
        <begin position="613"/>
        <end position="622"/>
    </location>
</feature>
<dbReference type="GO" id="GO:0005634">
    <property type="term" value="C:nucleus"/>
    <property type="evidence" value="ECO:0007669"/>
    <property type="project" value="UniProtKB-SubCell"/>
</dbReference>
<dbReference type="EnsemblMetazoa" id="G21364.1">
    <property type="protein sequence ID" value="G21364.1:cds"/>
    <property type="gene ID" value="G21364"/>
</dbReference>
<evidence type="ECO:0000256" key="5">
    <source>
        <dbReference type="ARBA" id="ARBA00023212"/>
    </source>
</evidence>
<evidence type="ECO:0008006" key="13">
    <source>
        <dbReference type="Google" id="ProtNLM"/>
    </source>
</evidence>
<evidence type="ECO:0000256" key="2">
    <source>
        <dbReference type="ARBA" id="ARBA00004186"/>
    </source>
</evidence>
<feature type="compositionally biased region" description="Basic and acidic residues" evidence="8">
    <location>
        <begin position="348"/>
        <end position="357"/>
    </location>
</feature>
<feature type="region of interest" description="Disordered" evidence="8">
    <location>
        <begin position="515"/>
        <end position="622"/>
    </location>
</feature>
<protein>
    <recommendedName>
        <fullName evidence="13">Targeting protein for Xklp2</fullName>
    </recommendedName>
</protein>
<reference evidence="11" key="1">
    <citation type="submission" date="2022-08" db="UniProtKB">
        <authorList>
            <consortium name="EnsemblMetazoa"/>
        </authorList>
    </citation>
    <scope>IDENTIFICATION</scope>
    <source>
        <strain evidence="11">05x7-T-G4-1.051#20</strain>
    </source>
</reference>
<evidence type="ECO:0000256" key="4">
    <source>
        <dbReference type="ARBA" id="ARBA00022490"/>
    </source>
</evidence>
<dbReference type="KEGG" id="crg:105332883"/>
<evidence type="ECO:0000313" key="12">
    <source>
        <dbReference type="Proteomes" id="UP000005408"/>
    </source>
</evidence>
<dbReference type="Proteomes" id="UP000005408">
    <property type="component" value="Unassembled WGS sequence"/>
</dbReference>
<evidence type="ECO:0000256" key="8">
    <source>
        <dbReference type="SAM" id="MobiDB-lite"/>
    </source>
</evidence>
<evidence type="ECO:0000259" key="9">
    <source>
        <dbReference type="Pfam" id="PF06886"/>
    </source>
</evidence>
<dbReference type="InterPro" id="IPR027329">
    <property type="entry name" value="TPX2_C"/>
</dbReference>
<dbReference type="GeneID" id="105332883"/>
<dbReference type="OrthoDB" id="1684416at2759"/>
<dbReference type="Pfam" id="PF12214">
    <property type="entry name" value="TPX2_importin"/>
    <property type="match status" value="1"/>
</dbReference>
<dbReference type="RefSeq" id="XP_011433915.2">
    <property type="nucleotide sequence ID" value="XM_011435613.4"/>
</dbReference>
<keyword evidence="5" id="KW-0206">Cytoskeleton</keyword>
<feature type="compositionally biased region" description="Basic and acidic residues" evidence="8">
    <location>
        <begin position="273"/>
        <end position="282"/>
    </location>
</feature>
<evidence type="ECO:0000256" key="7">
    <source>
        <dbReference type="SAM" id="Coils"/>
    </source>
</evidence>
<keyword evidence="7" id="KW-0175">Coiled coil</keyword>
<organism evidence="11 12">
    <name type="scientific">Magallana gigas</name>
    <name type="common">Pacific oyster</name>
    <name type="synonym">Crassostrea gigas</name>
    <dbReference type="NCBI Taxonomy" id="29159"/>
    <lineage>
        <taxon>Eukaryota</taxon>
        <taxon>Metazoa</taxon>
        <taxon>Spiralia</taxon>
        <taxon>Lophotrochozoa</taxon>
        <taxon>Mollusca</taxon>
        <taxon>Bivalvia</taxon>
        <taxon>Autobranchia</taxon>
        <taxon>Pteriomorphia</taxon>
        <taxon>Ostreida</taxon>
        <taxon>Ostreoidea</taxon>
        <taxon>Ostreidae</taxon>
        <taxon>Magallana</taxon>
    </lineage>
</organism>
<feature type="compositionally biased region" description="Low complexity" evidence="8">
    <location>
        <begin position="218"/>
        <end position="250"/>
    </location>
</feature>
<feature type="compositionally biased region" description="Polar residues" evidence="8">
    <location>
        <begin position="174"/>
        <end position="190"/>
    </location>
</feature>
<evidence type="ECO:0000256" key="3">
    <source>
        <dbReference type="ARBA" id="ARBA00005885"/>
    </source>
</evidence>
<dbReference type="PANTHER" id="PTHR14326">
    <property type="entry name" value="TARGETING PROTEIN FOR XKLP2"/>
    <property type="match status" value="1"/>
</dbReference>
<name>A0A8W8JWX4_MAGGI</name>
<comment type="similarity">
    <text evidence="3">Belongs to the TPX2 family.</text>
</comment>
<feature type="compositionally biased region" description="Basic and acidic residues" evidence="8">
    <location>
        <begin position="321"/>
        <end position="339"/>
    </location>
</feature>
<feature type="compositionally biased region" description="Polar residues" evidence="8">
    <location>
        <begin position="206"/>
        <end position="217"/>
    </location>
</feature>
<dbReference type="PANTHER" id="PTHR14326:SF44">
    <property type="entry name" value="TARGETING PROTEIN FOR XKLP2"/>
    <property type="match status" value="1"/>
</dbReference>
<feature type="compositionally biased region" description="Polar residues" evidence="8">
    <location>
        <begin position="145"/>
        <end position="161"/>
    </location>
</feature>
<sequence>MSMDILGDDVWEYNAPQYVDFAAGEDDPNADAWFDRQNEVGNTIPLINDVTCASTPEARRLTRSMCATPKNDKNLPEATEKKSTPAQPKKINKPAGSISSNAGGDGSKVPDTNSKKFAVPMKAIHPKTKSESTPETRGRSRSLKRTNSMRNVSTNLPNPQLQKRRSADPAKSAAVSTVNKPPEKTISNPSIAKAKSQVRRSAGVMASTTKGSHARTLSTDSASHSRTRSTSTSSVSSNNAQNTSQNEASATSSKMPKLTIPTTPTFMRRKPIGKVEKVKSSEEQQLEQIANIKAEFNKRKKMAQKSYQTAMKSSGYVPVHSKTEPTKPEDFHFETDTRLKSQSTHNTSADKKADFVRILRSNSRGRSPGPAERVPTKPQPFKLSEGRKRKAETDSETYKSVAEQLVAFHKQTPDRFHTQSKKGPERAKRIQSHSPVSGLTVPKTPNFESTTRSRPVLVPSQKDLEEKEIEEMKKNQFKAHPVNKRILTNPNTGVKKVAPKPVTKFEEFDLECGKRPQNKSLKSDTEEKFEFHAQPAPKKILEGPVGVKPAKSLPLTQPQSPAFALRQRVRLPMPKEEEEEIEKSLSKKRVAHHGVPFQPNLSHKSTVPQPFTFEDRDKSRMAQKKAVIDHYLEEENKMREFHAQPLPMGEDALPPKKTKPVTIPEPFQLELDERGVKRLQEFSQKVEEENTHLKEQAKFRANPAKVLHQEPFCPAKSSKPLTDISGFELNTEQRSHKRENFEMHKKAREAEIEAAKRQRERQKEEEEKAYVAKVRAEAVHKSQPIKRFKSVEVLPSDRPLTFAESPKFETDRRLRSKVNCF</sequence>
<proteinExistence type="inferred from homology"/>
<dbReference type="GO" id="GO:0005874">
    <property type="term" value="C:microtubule"/>
    <property type="evidence" value="ECO:0007669"/>
    <property type="project" value="InterPro"/>
</dbReference>
<feature type="compositionally biased region" description="Basic and acidic residues" evidence="8">
    <location>
        <begin position="70"/>
        <end position="83"/>
    </location>
</feature>
<feature type="domain" description="TPX2 C-terminal" evidence="9">
    <location>
        <begin position="727"/>
        <end position="801"/>
    </location>
</feature>
<feature type="domain" description="TPX2 central" evidence="10">
    <location>
        <begin position="439"/>
        <end position="563"/>
    </location>
</feature>
<dbReference type="InterPro" id="IPR009675">
    <property type="entry name" value="TPX2_fam"/>
</dbReference>
<feature type="compositionally biased region" description="Polar residues" evidence="8">
    <location>
        <begin position="599"/>
        <end position="609"/>
    </location>
</feature>
<keyword evidence="4" id="KW-0963">Cytoplasm</keyword>
<evidence type="ECO:0000256" key="1">
    <source>
        <dbReference type="ARBA" id="ARBA00004123"/>
    </source>
</evidence>
<feature type="compositionally biased region" description="Basic and acidic residues" evidence="8">
    <location>
        <begin position="411"/>
        <end position="428"/>
    </location>
</feature>
<keyword evidence="12" id="KW-1185">Reference proteome</keyword>
<evidence type="ECO:0000256" key="6">
    <source>
        <dbReference type="ARBA" id="ARBA00023242"/>
    </source>
</evidence>
<keyword evidence="6" id="KW-0539">Nucleus</keyword>
<feature type="compositionally biased region" description="Basic and acidic residues" evidence="8">
    <location>
        <begin position="462"/>
        <end position="474"/>
    </location>
</feature>
<evidence type="ECO:0000313" key="11">
    <source>
        <dbReference type="EnsemblMetazoa" id="G21364.1:cds"/>
    </source>
</evidence>
<dbReference type="Pfam" id="PF06886">
    <property type="entry name" value="TPX2"/>
    <property type="match status" value="1"/>
</dbReference>
<feature type="region of interest" description="Disordered" evidence="8">
    <location>
        <begin position="60"/>
        <end position="284"/>
    </location>
</feature>
<feature type="region of interest" description="Disordered" evidence="8">
    <location>
        <begin position="305"/>
        <end position="497"/>
    </location>
</feature>
<dbReference type="GO" id="GO:0060236">
    <property type="term" value="P:regulation of mitotic spindle organization"/>
    <property type="evidence" value="ECO:0007669"/>
    <property type="project" value="InterPro"/>
</dbReference>
<dbReference type="AlphaFoldDB" id="A0A8W8JWX4"/>
<evidence type="ECO:0000259" key="10">
    <source>
        <dbReference type="Pfam" id="PF12214"/>
    </source>
</evidence>
<dbReference type="InterPro" id="IPR027330">
    <property type="entry name" value="TPX2_central_dom"/>
</dbReference>